<keyword evidence="2" id="KW-0732">Signal</keyword>
<reference evidence="4 5" key="1">
    <citation type="submission" date="2019-08" db="EMBL/GenBank/DDBJ databases">
        <authorList>
            <person name="Peeters C."/>
        </authorList>
    </citation>
    <scope>NUCLEOTIDE SEQUENCE [LARGE SCALE GENOMIC DNA]</scope>
    <source>
        <strain evidence="4 5">LMG 31108</strain>
    </source>
</reference>
<dbReference type="PANTHER" id="PTHR43329">
    <property type="entry name" value="EPOXIDE HYDROLASE"/>
    <property type="match status" value="1"/>
</dbReference>
<dbReference type="InterPro" id="IPR029058">
    <property type="entry name" value="AB_hydrolase_fold"/>
</dbReference>
<dbReference type="SUPFAM" id="SSF53474">
    <property type="entry name" value="alpha/beta-Hydrolases"/>
    <property type="match status" value="1"/>
</dbReference>
<gene>
    <name evidence="4" type="ORF">PAN31108_03405</name>
</gene>
<feature type="chain" id="PRO_5022705897" evidence="2">
    <location>
        <begin position="27"/>
        <end position="339"/>
    </location>
</feature>
<evidence type="ECO:0000313" key="4">
    <source>
        <dbReference type="EMBL" id="VVE26483.1"/>
    </source>
</evidence>
<dbReference type="OrthoDB" id="2987348at2"/>
<organism evidence="4 5">
    <name type="scientific">Pandoraea anhela</name>
    <dbReference type="NCBI Taxonomy" id="2508295"/>
    <lineage>
        <taxon>Bacteria</taxon>
        <taxon>Pseudomonadati</taxon>
        <taxon>Pseudomonadota</taxon>
        <taxon>Betaproteobacteria</taxon>
        <taxon>Burkholderiales</taxon>
        <taxon>Burkholderiaceae</taxon>
        <taxon>Pandoraea</taxon>
    </lineage>
</organism>
<dbReference type="PRINTS" id="PR00111">
    <property type="entry name" value="ABHYDROLASE"/>
</dbReference>
<proteinExistence type="predicted"/>
<accession>A0A5E4WQI4</accession>
<dbReference type="EMBL" id="CABPSB010000012">
    <property type="protein sequence ID" value="VVE26483.1"/>
    <property type="molecule type" value="Genomic_DNA"/>
</dbReference>
<evidence type="ECO:0000256" key="1">
    <source>
        <dbReference type="ARBA" id="ARBA00022801"/>
    </source>
</evidence>
<dbReference type="Pfam" id="PF00561">
    <property type="entry name" value="Abhydrolase_1"/>
    <property type="match status" value="1"/>
</dbReference>
<feature type="domain" description="AB hydrolase-1" evidence="3">
    <location>
        <begin position="72"/>
        <end position="322"/>
    </location>
</feature>
<dbReference type="Proteomes" id="UP000406256">
    <property type="component" value="Unassembled WGS sequence"/>
</dbReference>
<evidence type="ECO:0000313" key="5">
    <source>
        <dbReference type="Proteomes" id="UP000406256"/>
    </source>
</evidence>
<dbReference type="EC" id="3.3.2.10" evidence="4"/>
<dbReference type="PRINTS" id="PR00412">
    <property type="entry name" value="EPOXHYDRLASE"/>
</dbReference>
<dbReference type="InterPro" id="IPR000073">
    <property type="entry name" value="AB_hydrolase_1"/>
</dbReference>
<feature type="signal peptide" evidence="2">
    <location>
        <begin position="1"/>
        <end position="26"/>
    </location>
</feature>
<evidence type="ECO:0000259" key="3">
    <source>
        <dbReference type="Pfam" id="PF00561"/>
    </source>
</evidence>
<dbReference type="InterPro" id="IPR000639">
    <property type="entry name" value="Epox_hydrolase-like"/>
</dbReference>
<dbReference type="AlphaFoldDB" id="A0A5E4WQI4"/>
<evidence type="ECO:0000256" key="2">
    <source>
        <dbReference type="SAM" id="SignalP"/>
    </source>
</evidence>
<dbReference type="Gene3D" id="3.40.50.1820">
    <property type="entry name" value="alpha/beta hydrolase"/>
    <property type="match status" value="1"/>
</dbReference>
<name>A0A5E4WQI4_9BURK</name>
<keyword evidence="5" id="KW-1185">Reference proteome</keyword>
<dbReference type="GO" id="GO:0004301">
    <property type="term" value="F:epoxide hydrolase activity"/>
    <property type="evidence" value="ECO:0007669"/>
    <property type="project" value="UniProtKB-EC"/>
</dbReference>
<keyword evidence="1 4" id="KW-0378">Hydrolase</keyword>
<protein>
    <submittedName>
        <fullName evidence="4">Soluble epoxide hydrolase</fullName>
        <ecNumber evidence="4">3.3.2.10</ecNumber>
    </submittedName>
</protein>
<sequence length="339" mass="37633">MSYKKLALSISSIAICLILSTTNTIAATPGNDAVASDVSDASLVRDLPGFSSGFVEANGVRLHYVSGGNGDPVILLPGWPQTWWAYRKIMPALAKTHRVISVDIRGMGTSDKPAGGYDKKNMALDIYGLMRALGYARAHIVGHDIGSQVAYAFAANHPEATQSLTLLDVPASDDTVLEMRLLPEHGTFGDRIDAAHPFTWWFAFNQVKDMPEALLEGRAEIQQAWFFRYLLKYPDALDRRDRAVYANAYNTRDAIRAGNAWYQAFTQDIIDQRDYPERLNMPVLGIGGVGYEWLNGFLQRRTTRPRVVHLTDSGHFVAEEKPAETSRILLDFLDSGPQK</sequence>